<evidence type="ECO:0000256" key="2">
    <source>
        <dbReference type="SAM" id="Phobius"/>
    </source>
</evidence>
<keyword evidence="2" id="KW-1133">Transmembrane helix</keyword>
<dbReference type="Proteomes" id="UP000199546">
    <property type="component" value="Unassembled WGS sequence"/>
</dbReference>
<dbReference type="STRING" id="1296565.SAMN05660657_02436"/>
<dbReference type="EMBL" id="FPBA01000007">
    <property type="protein sequence ID" value="SFT69173.1"/>
    <property type="molecule type" value="Genomic_DNA"/>
</dbReference>
<feature type="transmembrane region" description="Helical" evidence="2">
    <location>
        <begin position="32"/>
        <end position="50"/>
    </location>
</feature>
<protein>
    <submittedName>
        <fullName evidence="3">Uncharacterized protein</fullName>
    </submittedName>
</protein>
<dbReference type="AlphaFoldDB" id="A0A1I7A2M8"/>
<organism evidence="3 4">
    <name type="scientific">Geodermatophilus amargosae</name>
    <dbReference type="NCBI Taxonomy" id="1296565"/>
    <lineage>
        <taxon>Bacteria</taxon>
        <taxon>Bacillati</taxon>
        <taxon>Actinomycetota</taxon>
        <taxon>Actinomycetes</taxon>
        <taxon>Geodermatophilales</taxon>
        <taxon>Geodermatophilaceae</taxon>
        <taxon>Geodermatophilus</taxon>
    </lineage>
</organism>
<name>A0A1I7A2M8_9ACTN</name>
<reference evidence="4" key="1">
    <citation type="submission" date="2016-10" db="EMBL/GenBank/DDBJ databases">
        <authorList>
            <person name="Varghese N."/>
            <person name="Submissions S."/>
        </authorList>
    </citation>
    <scope>NUCLEOTIDE SEQUENCE [LARGE SCALE GENOMIC DNA]</scope>
    <source>
        <strain evidence="4">DSM 46136</strain>
    </source>
</reference>
<gene>
    <name evidence="3" type="ORF">SAMN05660657_02436</name>
</gene>
<evidence type="ECO:0000256" key="1">
    <source>
        <dbReference type="SAM" id="MobiDB-lite"/>
    </source>
</evidence>
<evidence type="ECO:0000313" key="4">
    <source>
        <dbReference type="Proteomes" id="UP000199546"/>
    </source>
</evidence>
<dbReference type="OrthoDB" id="4775389at2"/>
<proteinExistence type="predicted"/>
<sequence>MNAASIPGVLVEAVLAAEEQLPEDVGKSGPLGLFLILVLLVAVGFLVRSMNRHIKRVPRSFDDAGEGPRVVVPDTPAELVDEPRRPGQDLLDDLRRAPRAIEGPRPEPRDDRTDPPAR</sequence>
<dbReference type="RefSeq" id="WP_093579658.1">
    <property type="nucleotide sequence ID" value="NZ_FPBA01000007.1"/>
</dbReference>
<feature type="region of interest" description="Disordered" evidence="1">
    <location>
        <begin position="59"/>
        <end position="118"/>
    </location>
</feature>
<accession>A0A1I7A2M8</accession>
<keyword evidence="2" id="KW-0812">Transmembrane</keyword>
<evidence type="ECO:0000313" key="3">
    <source>
        <dbReference type="EMBL" id="SFT69173.1"/>
    </source>
</evidence>
<feature type="compositionally biased region" description="Basic and acidic residues" evidence="1">
    <location>
        <begin position="102"/>
        <end position="118"/>
    </location>
</feature>
<keyword evidence="2" id="KW-0472">Membrane</keyword>
<feature type="compositionally biased region" description="Basic and acidic residues" evidence="1">
    <location>
        <begin position="81"/>
        <end position="96"/>
    </location>
</feature>
<keyword evidence="4" id="KW-1185">Reference proteome</keyword>